<dbReference type="Proteomes" id="UP000220133">
    <property type="component" value="Chromosome"/>
</dbReference>
<accession>A0A291QYJ7</accession>
<sequence>MKAILKSTIMLVLLTGLCIHSHAQPVSNTTALRLGQVAPYRMEVTYNKTTHLIFPAAIRYVDLGSDELVAGKADDAENVLRVKAAVRDFSEETNFSVITDDGRFYNFDVLYSPYPSILNYDLMKMQRSADRERGNEVLFTDLGKSAPSLAQLLMETICKQNKRDIKHIGSRSYGIGYTLKGIYIHEGKFYFFTELRNKTNVPFRVDFVRFKVVDKKVLKRSVIQERTQTPLRQYRPNTPVAGKASGRNVFLLDLFSITGDQVLLIEICEQNGGRHQVLRVEQADLEKAKLVSYMHLKIR</sequence>
<organism evidence="2 3">
    <name type="scientific">Chitinophaga caeni</name>
    <dbReference type="NCBI Taxonomy" id="2029983"/>
    <lineage>
        <taxon>Bacteria</taxon>
        <taxon>Pseudomonadati</taxon>
        <taxon>Bacteroidota</taxon>
        <taxon>Chitinophagia</taxon>
        <taxon>Chitinophagales</taxon>
        <taxon>Chitinophagaceae</taxon>
        <taxon>Chitinophaga</taxon>
    </lineage>
</organism>
<dbReference type="OrthoDB" id="1038500at2"/>
<dbReference type="KEGG" id="cbae:COR50_18195"/>
<feature type="chain" id="PRO_5012516397" evidence="1">
    <location>
        <begin position="24"/>
        <end position="299"/>
    </location>
</feature>
<keyword evidence="3" id="KW-1185">Reference proteome</keyword>
<dbReference type="Pfam" id="PF13595">
    <property type="entry name" value="DUF4138"/>
    <property type="match status" value="1"/>
</dbReference>
<dbReference type="EMBL" id="CP023777">
    <property type="protein sequence ID" value="ATL48943.1"/>
    <property type="molecule type" value="Genomic_DNA"/>
</dbReference>
<keyword evidence="1" id="KW-0732">Signal</keyword>
<feature type="signal peptide" evidence="1">
    <location>
        <begin position="1"/>
        <end position="23"/>
    </location>
</feature>
<evidence type="ECO:0000256" key="1">
    <source>
        <dbReference type="SAM" id="SignalP"/>
    </source>
</evidence>
<dbReference type="AlphaFoldDB" id="A0A291QYJ7"/>
<proteinExistence type="predicted"/>
<name>A0A291QYJ7_9BACT</name>
<protein>
    <submittedName>
        <fullName evidence="2">Conjugative transposon protein TraN</fullName>
    </submittedName>
</protein>
<dbReference type="InterPro" id="IPR022298">
    <property type="entry name" value="Conjug_transposon_TraN"/>
</dbReference>
<dbReference type="RefSeq" id="WP_098195312.1">
    <property type="nucleotide sequence ID" value="NZ_CP023777.1"/>
</dbReference>
<evidence type="ECO:0000313" key="2">
    <source>
        <dbReference type="EMBL" id="ATL48943.1"/>
    </source>
</evidence>
<evidence type="ECO:0000313" key="3">
    <source>
        <dbReference type="Proteomes" id="UP000220133"/>
    </source>
</evidence>
<reference evidence="2 3" key="1">
    <citation type="submission" date="2017-10" db="EMBL/GenBank/DDBJ databases">
        <title>Paenichitinophaga pekingensis gen. nov., sp. nov., isolated from activated sludge.</title>
        <authorList>
            <person name="Jin D."/>
            <person name="Kong X."/>
            <person name="Deng Y."/>
            <person name="Bai Z."/>
        </authorList>
    </citation>
    <scope>NUCLEOTIDE SEQUENCE [LARGE SCALE GENOMIC DNA]</scope>
    <source>
        <strain evidence="2 3">13</strain>
    </source>
</reference>
<dbReference type="NCBIfam" id="TIGR03780">
    <property type="entry name" value="Bac_Flav_CT_N"/>
    <property type="match status" value="1"/>
</dbReference>
<gene>
    <name evidence="2" type="primary">traN</name>
    <name evidence="2" type="ORF">COR50_18195</name>
</gene>